<dbReference type="FunCoup" id="Q026B5">
    <property type="interactions" value="454"/>
</dbReference>
<dbReference type="InParanoid" id="Q026B5"/>
<dbReference type="Gene3D" id="6.10.250.690">
    <property type="match status" value="1"/>
</dbReference>
<dbReference type="Gene3D" id="1.10.10.10">
    <property type="entry name" value="Winged helix-like DNA-binding domain superfamily/Winged helix DNA-binding domain"/>
    <property type="match status" value="1"/>
</dbReference>
<reference evidence="10" key="1">
    <citation type="submission" date="2006-10" db="EMBL/GenBank/DDBJ databases">
        <title>Complete sequence of Solibacter usitatus Ellin6076.</title>
        <authorList>
            <consortium name="US DOE Joint Genome Institute"/>
            <person name="Copeland A."/>
            <person name="Lucas S."/>
            <person name="Lapidus A."/>
            <person name="Barry K."/>
            <person name="Detter J.C."/>
            <person name="Glavina del Rio T."/>
            <person name="Hammon N."/>
            <person name="Israni S."/>
            <person name="Dalin E."/>
            <person name="Tice H."/>
            <person name="Pitluck S."/>
            <person name="Thompson L.S."/>
            <person name="Brettin T."/>
            <person name="Bruce D."/>
            <person name="Han C."/>
            <person name="Tapia R."/>
            <person name="Gilna P."/>
            <person name="Schmutz J."/>
            <person name="Larimer F."/>
            <person name="Land M."/>
            <person name="Hauser L."/>
            <person name="Kyrpides N."/>
            <person name="Mikhailova N."/>
            <person name="Janssen P.H."/>
            <person name="Kuske C.R."/>
            <person name="Richardson P."/>
        </authorList>
    </citation>
    <scope>NUCLEOTIDE SEQUENCE</scope>
    <source>
        <strain evidence="10">Ellin6076</strain>
    </source>
</reference>
<evidence type="ECO:0000256" key="4">
    <source>
        <dbReference type="ARBA" id="ARBA00023125"/>
    </source>
</evidence>
<dbReference type="InterPro" id="IPR001789">
    <property type="entry name" value="Sig_transdc_resp-reg_receiver"/>
</dbReference>
<dbReference type="CDD" id="cd00383">
    <property type="entry name" value="trans_reg_C"/>
    <property type="match status" value="1"/>
</dbReference>
<dbReference type="InterPro" id="IPR039420">
    <property type="entry name" value="WalR-like"/>
</dbReference>
<evidence type="ECO:0000256" key="2">
    <source>
        <dbReference type="ARBA" id="ARBA00023012"/>
    </source>
</evidence>
<dbReference type="HOGENOM" id="CLU_000445_30_1_0"/>
<protein>
    <submittedName>
        <fullName evidence="10">Two component heavy metal response transcriptional regulator, winged helix family</fullName>
    </submittedName>
</protein>
<dbReference type="KEGG" id="sus:Acid_2164"/>
<name>Q026B5_SOLUE</name>
<dbReference type="SUPFAM" id="SSF52172">
    <property type="entry name" value="CheY-like"/>
    <property type="match status" value="1"/>
</dbReference>
<dbReference type="InterPro" id="IPR011006">
    <property type="entry name" value="CheY-like_superfamily"/>
</dbReference>
<dbReference type="OrthoDB" id="9790442at2"/>
<evidence type="ECO:0000256" key="6">
    <source>
        <dbReference type="PROSITE-ProRule" id="PRU00169"/>
    </source>
</evidence>
<dbReference type="AlphaFoldDB" id="Q026B5"/>
<dbReference type="GO" id="GO:0005829">
    <property type="term" value="C:cytosol"/>
    <property type="evidence" value="ECO:0007669"/>
    <property type="project" value="TreeGrafter"/>
</dbReference>
<dbReference type="FunFam" id="1.10.10.10:FF:000005">
    <property type="entry name" value="Two-component system response regulator"/>
    <property type="match status" value="1"/>
</dbReference>
<feature type="domain" description="OmpR/PhoB-type" evidence="9">
    <location>
        <begin position="123"/>
        <end position="221"/>
    </location>
</feature>
<dbReference type="InterPro" id="IPR016032">
    <property type="entry name" value="Sig_transdc_resp-reg_C-effctor"/>
</dbReference>
<feature type="DNA-binding region" description="OmpR/PhoB-type" evidence="7">
    <location>
        <begin position="123"/>
        <end position="221"/>
    </location>
</feature>
<dbReference type="SMART" id="SM00448">
    <property type="entry name" value="REC"/>
    <property type="match status" value="1"/>
</dbReference>
<dbReference type="GO" id="GO:0032993">
    <property type="term" value="C:protein-DNA complex"/>
    <property type="evidence" value="ECO:0007669"/>
    <property type="project" value="TreeGrafter"/>
</dbReference>
<dbReference type="SUPFAM" id="SSF46894">
    <property type="entry name" value="C-terminal effector domain of the bipartite response regulators"/>
    <property type="match status" value="1"/>
</dbReference>
<dbReference type="Pfam" id="PF00072">
    <property type="entry name" value="Response_reg"/>
    <property type="match status" value="1"/>
</dbReference>
<keyword evidence="5" id="KW-0804">Transcription</keyword>
<dbReference type="GO" id="GO:0000156">
    <property type="term" value="F:phosphorelay response regulator activity"/>
    <property type="evidence" value="ECO:0007669"/>
    <property type="project" value="TreeGrafter"/>
</dbReference>
<sequence>MRILVVEDEKRIADFLCRGLEGAGYAVDAALTGGAALDLIHDTDYDLVVLDRMLPDMDGLQVLEKMRSRKAGPPVLILSARGALDDRVKGLEQGADDYLVKPFAFVELLARVRALLRRGQPTPERLQVSDLALDCIRRKVTRGAETIDLAPKEFGILEYMMRNKGRPLSRTMIVEHVWDMDYDGLTNIVDVYIRHLRSKIDDRFQQKLIQTVRGIGYMIEAPDKPADRSTEPAALPQV</sequence>
<evidence type="ECO:0000313" key="10">
    <source>
        <dbReference type="EMBL" id="ABJ83154.1"/>
    </source>
</evidence>
<feature type="domain" description="Response regulatory" evidence="8">
    <location>
        <begin position="2"/>
        <end position="116"/>
    </location>
</feature>
<evidence type="ECO:0000259" key="9">
    <source>
        <dbReference type="PROSITE" id="PS51755"/>
    </source>
</evidence>
<dbReference type="eggNOG" id="COG0745">
    <property type="taxonomic scope" value="Bacteria"/>
</dbReference>
<keyword evidence="3" id="KW-0805">Transcription regulation</keyword>
<dbReference type="STRING" id="234267.Acid_2164"/>
<accession>Q026B5</accession>
<feature type="modified residue" description="4-aspartylphosphate" evidence="6">
    <location>
        <position position="51"/>
    </location>
</feature>
<dbReference type="PANTHER" id="PTHR48111">
    <property type="entry name" value="REGULATOR OF RPOS"/>
    <property type="match status" value="1"/>
</dbReference>
<evidence type="ECO:0000256" key="7">
    <source>
        <dbReference type="PROSITE-ProRule" id="PRU01091"/>
    </source>
</evidence>
<keyword evidence="2" id="KW-0902">Two-component regulatory system</keyword>
<proteinExistence type="predicted"/>
<organism evidence="10">
    <name type="scientific">Solibacter usitatus (strain Ellin6076)</name>
    <dbReference type="NCBI Taxonomy" id="234267"/>
    <lineage>
        <taxon>Bacteria</taxon>
        <taxon>Pseudomonadati</taxon>
        <taxon>Acidobacteriota</taxon>
        <taxon>Terriglobia</taxon>
        <taxon>Bryobacterales</taxon>
        <taxon>Solibacteraceae</taxon>
        <taxon>Candidatus Solibacter</taxon>
    </lineage>
</organism>
<dbReference type="FunFam" id="3.40.50.2300:FF:000001">
    <property type="entry name" value="DNA-binding response regulator PhoB"/>
    <property type="match status" value="1"/>
</dbReference>
<dbReference type="InterPro" id="IPR036388">
    <property type="entry name" value="WH-like_DNA-bd_sf"/>
</dbReference>
<gene>
    <name evidence="10" type="ordered locus">Acid_2164</name>
</gene>
<dbReference type="PANTHER" id="PTHR48111:SF22">
    <property type="entry name" value="REGULATOR OF RPOS"/>
    <property type="match status" value="1"/>
</dbReference>
<dbReference type="EMBL" id="CP000473">
    <property type="protein sequence ID" value="ABJ83154.1"/>
    <property type="molecule type" value="Genomic_DNA"/>
</dbReference>
<evidence type="ECO:0000256" key="1">
    <source>
        <dbReference type="ARBA" id="ARBA00022553"/>
    </source>
</evidence>
<keyword evidence="4 7" id="KW-0238">DNA-binding</keyword>
<dbReference type="GO" id="GO:0006355">
    <property type="term" value="P:regulation of DNA-templated transcription"/>
    <property type="evidence" value="ECO:0007669"/>
    <property type="project" value="InterPro"/>
</dbReference>
<evidence type="ECO:0000259" key="8">
    <source>
        <dbReference type="PROSITE" id="PS50110"/>
    </source>
</evidence>
<dbReference type="Pfam" id="PF00486">
    <property type="entry name" value="Trans_reg_C"/>
    <property type="match status" value="1"/>
</dbReference>
<dbReference type="Gene3D" id="3.40.50.2300">
    <property type="match status" value="1"/>
</dbReference>
<dbReference type="InterPro" id="IPR001867">
    <property type="entry name" value="OmpR/PhoB-type_DNA-bd"/>
</dbReference>
<dbReference type="CDD" id="cd17624">
    <property type="entry name" value="REC_OmpR_PmrA-like"/>
    <property type="match status" value="1"/>
</dbReference>
<dbReference type="SMART" id="SM00862">
    <property type="entry name" value="Trans_reg_C"/>
    <property type="match status" value="1"/>
</dbReference>
<dbReference type="GO" id="GO:0000976">
    <property type="term" value="F:transcription cis-regulatory region binding"/>
    <property type="evidence" value="ECO:0007669"/>
    <property type="project" value="TreeGrafter"/>
</dbReference>
<evidence type="ECO:0000256" key="5">
    <source>
        <dbReference type="ARBA" id="ARBA00023163"/>
    </source>
</evidence>
<dbReference type="PROSITE" id="PS50110">
    <property type="entry name" value="RESPONSE_REGULATORY"/>
    <property type="match status" value="1"/>
</dbReference>
<evidence type="ECO:0000256" key="3">
    <source>
        <dbReference type="ARBA" id="ARBA00023015"/>
    </source>
</evidence>
<keyword evidence="1 6" id="KW-0597">Phosphoprotein</keyword>
<dbReference type="PROSITE" id="PS51755">
    <property type="entry name" value="OMPR_PHOB"/>
    <property type="match status" value="1"/>
</dbReference>